<dbReference type="Pfam" id="PF00466">
    <property type="entry name" value="Ribosomal_L10"/>
    <property type="match status" value="1"/>
</dbReference>
<dbReference type="Gene3D" id="3.30.70.1730">
    <property type="match status" value="1"/>
</dbReference>
<name>A0A6M0RU95_9CYAN</name>
<dbReference type="HAMAP" id="MF_00362">
    <property type="entry name" value="Ribosomal_uL10"/>
    <property type="match status" value="1"/>
</dbReference>
<evidence type="ECO:0000256" key="2">
    <source>
        <dbReference type="ARBA" id="ARBA00022980"/>
    </source>
</evidence>
<keyword evidence="5" id="KW-0699">rRNA-binding</keyword>
<proteinExistence type="inferred from homology"/>
<reference evidence="6 7" key="1">
    <citation type="journal article" date="2020" name="Microb. Ecol.">
        <title>Ecogenomics of the Marine Benthic Filamentous Cyanobacterium Adonisia.</title>
        <authorList>
            <person name="Walter J.M."/>
            <person name="Coutinho F.H."/>
            <person name="Leomil L."/>
            <person name="Hargreaves P.I."/>
            <person name="Campeao M.E."/>
            <person name="Vieira V.V."/>
            <person name="Silva B.S."/>
            <person name="Fistarol G.O."/>
            <person name="Salomon P.S."/>
            <person name="Sawabe T."/>
            <person name="Mino S."/>
            <person name="Hosokawa M."/>
            <person name="Miyashita H."/>
            <person name="Maruyama F."/>
            <person name="van Verk M.C."/>
            <person name="Dutilh B.E."/>
            <person name="Thompson C.C."/>
            <person name="Thompson F.L."/>
        </authorList>
    </citation>
    <scope>NUCLEOTIDE SEQUENCE [LARGE SCALE GENOMIC DNA]</scope>
    <source>
        <strain evidence="6 7">CCMR0081</strain>
    </source>
</reference>
<dbReference type="InterPro" id="IPR022973">
    <property type="entry name" value="Ribosomal_uL10_bac"/>
</dbReference>
<dbReference type="Proteomes" id="UP000481033">
    <property type="component" value="Unassembled WGS sequence"/>
</dbReference>
<keyword evidence="5" id="KW-0694">RNA-binding</keyword>
<dbReference type="InterPro" id="IPR043141">
    <property type="entry name" value="Ribosomal_uL10-like_sf"/>
</dbReference>
<dbReference type="SUPFAM" id="SSF160369">
    <property type="entry name" value="Ribosomal protein L10-like"/>
    <property type="match status" value="1"/>
</dbReference>
<dbReference type="InterPro" id="IPR002363">
    <property type="entry name" value="Ribosomal_uL10_CS_bac"/>
</dbReference>
<keyword evidence="2 5" id="KW-0689">Ribosomal protein</keyword>
<dbReference type="Gene3D" id="6.10.250.290">
    <property type="match status" value="1"/>
</dbReference>
<comment type="similarity">
    <text evidence="1 5">Belongs to the universal ribosomal protein uL10 family.</text>
</comment>
<evidence type="ECO:0000256" key="3">
    <source>
        <dbReference type="ARBA" id="ARBA00023274"/>
    </source>
</evidence>
<protein>
    <recommendedName>
        <fullName evidence="4 5">Large ribosomal subunit protein uL10</fullName>
    </recommendedName>
</protein>
<evidence type="ECO:0000313" key="6">
    <source>
        <dbReference type="EMBL" id="NEZ59332.1"/>
    </source>
</evidence>
<dbReference type="GO" id="GO:0006412">
    <property type="term" value="P:translation"/>
    <property type="evidence" value="ECO:0007669"/>
    <property type="project" value="UniProtKB-UniRule"/>
</dbReference>
<dbReference type="EMBL" id="QXHD01000004">
    <property type="protein sequence ID" value="NEZ59332.1"/>
    <property type="molecule type" value="Genomic_DNA"/>
</dbReference>
<dbReference type="NCBIfam" id="NF000955">
    <property type="entry name" value="PRK00099.1-1"/>
    <property type="match status" value="1"/>
</dbReference>
<keyword evidence="3 5" id="KW-0687">Ribonucleoprotein</keyword>
<dbReference type="RefSeq" id="WP_163660457.1">
    <property type="nucleotide sequence ID" value="NZ_QXHD01000004.1"/>
</dbReference>
<dbReference type="InterPro" id="IPR047865">
    <property type="entry name" value="Ribosomal_uL10_bac_type"/>
</dbReference>
<gene>
    <name evidence="5" type="primary">rplJ</name>
    <name evidence="5" type="synonym">rpl10</name>
    <name evidence="6" type="ORF">DXZ20_27540</name>
</gene>
<dbReference type="InterPro" id="IPR001790">
    <property type="entry name" value="Ribosomal_uL10"/>
</dbReference>
<dbReference type="PANTHER" id="PTHR11560">
    <property type="entry name" value="39S RIBOSOMAL PROTEIN L10, MITOCHONDRIAL"/>
    <property type="match status" value="1"/>
</dbReference>
<comment type="caution">
    <text evidence="6">The sequence shown here is derived from an EMBL/GenBank/DDBJ whole genome shotgun (WGS) entry which is preliminary data.</text>
</comment>
<keyword evidence="7" id="KW-1185">Reference proteome</keyword>
<sequence>MGRTLENKKEIVAELKDLLSDTQSIFVIDYKGLTVGEISDLRNRIREKGGTCKIAKNTLIRIAVQDDENWQPVQALLKDTTALLLTKEDIGSVVKEYKKFQKDTKKTELRGGVLEGKALTSAEAEALADLPSKEELYAKIAGAINALATKVAVGVKEVPSSIARGLQAYVDKESGEGGE</sequence>
<evidence type="ECO:0000256" key="5">
    <source>
        <dbReference type="HAMAP-Rule" id="MF_00362"/>
    </source>
</evidence>
<dbReference type="GO" id="GO:0003735">
    <property type="term" value="F:structural constituent of ribosome"/>
    <property type="evidence" value="ECO:0007669"/>
    <property type="project" value="InterPro"/>
</dbReference>
<dbReference type="AlphaFoldDB" id="A0A6M0RU95"/>
<dbReference type="GO" id="GO:0070180">
    <property type="term" value="F:large ribosomal subunit rRNA binding"/>
    <property type="evidence" value="ECO:0007669"/>
    <property type="project" value="UniProtKB-UniRule"/>
</dbReference>
<comment type="subunit">
    <text evidence="5">Part of the ribosomal stalk of the 50S ribosomal subunit. The N-terminus interacts with L11 and the large rRNA to form the base of the stalk. The C-terminus forms an elongated spine to which L12 dimers bind in a sequential fashion forming a multimeric L10(L12)X complex.</text>
</comment>
<evidence type="ECO:0000256" key="1">
    <source>
        <dbReference type="ARBA" id="ARBA00008889"/>
    </source>
</evidence>
<organism evidence="6 7">
    <name type="scientific">Adonisia turfae CCMR0081</name>
    <dbReference type="NCBI Taxonomy" id="2292702"/>
    <lineage>
        <taxon>Bacteria</taxon>
        <taxon>Bacillati</taxon>
        <taxon>Cyanobacteriota</taxon>
        <taxon>Adonisia</taxon>
        <taxon>Adonisia turfae</taxon>
    </lineage>
</organism>
<dbReference type="GO" id="GO:0015934">
    <property type="term" value="C:large ribosomal subunit"/>
    <property type="evidence" value="ECO:0007669"/>
    <property type="project" value="InterPro"/>
</dbReference>
<dbReference type="CDD" id="cd05797">
    <property type="entry name" value="Ribosomal_L10"/>
    <property type="match status" value="1"/>
</dbReference>
<evidence type="ECO:0000313" key="7">
    <source>
        <dbReference type="Proteomes" id="UP000481033"/>
    </source>
</evidence>
<accession>A0A6M0RU95</accession>
<dbReference type="PROSITE" id="PS01109">
    <property type="entry name" value="RIBOSOMAL_L10"/>
    <property type="match status" value="1"/>
</dbReference>
<evidence type="ECO:0000256" key="4">
    <source>
        <dbReference type="ARBA" id="ARBA00035202"/>
    </source>
</evidence>
<comment type="function">
    <text evidence="5">Forms part of the ribosomal stalk, playing a central role in the interaction of the ribosome with GTP-bound translation factors.</text>
</comment>